<comment type="subcellular location">
    <subcellularLocation>
        <location evidence="2">Peroxisome</location>
    </subcellularLocation>
</comment>
<comment type="pathway">
    <text evidence="3">Lipid metabolism; peroxisomal fatty acid beta-oxidation.</text>
</comment>
<dbReference type="SUPFAM" id="SSF47203">
    <property type="entry name" value="Acyl-CoA dehydrogenase C-terminal domain-like"/>
    <property type="match status" value="2"/>
</dbReference>
<dbReference type="AlphaFoldDB" id="G0MYK6"/>
<dbReference type="InterPro" id="IPR012258">
    <property type="entry name" value="Acyl-CoA_oxidase"/>
</dbReference>
<proteinExistence type="inferred from homology"/>
<dbReference type="FunFam" id="1.10.540.10:FF:000006">
    <property type="entry name" value="Acyl-coenzyme A oxidase"/>
    <property type="match status" value="1"/>
</dbReference>
<name>G0MYK6_CAEBE</name>
<protein>
    <recommendedName>
        <fullName evidence="13">Acyl-coenzyme A oxidase</fullName>
    </recommendedName>
</protein>
<dbReference type="PIRSF" id="PIRSF000168">
    <property type="entry name" value="Acyl-CoA_oxidase"/>
    <property type="match status" value="1"/>
</dbReference>
<dbReference type="InterPro" id="IPR046373">
    <property type="entry name" value="Acyl-CoA_Oxase/DH_mid-dom_sf"/>
</dbReference>
<comment type="cofactor">
    <cofactor evidence="1">
        <name>FAD</name>
        <dbReference type="ChEBI" id="CHEBI:57692"/>
    </cofactor>
</comment>
<dbReference type="GO" id="GO:0003997">
    <property type="term" value="F:acyl-CoA oxidase activity"/>
    <property type="evidence" value="ECO:0007669"/>
    <property type="project" value="InterPro"/>
</dbReference>
<dbReference type="FunFam" id="2.40.110.10:FF:000003">
    <property type="entry name" value="Acyl-coenzyme A oxidase"/>
    <property type="match status" value="1"/>
</dbReference>
<dbReference type="Pfam" id="PF22924">
    <property type="entry name" value="ACOX_C_alpha1"/>
    <property type="match status" value="1"/>
</dbReference>
<dbReference type="PANTHER" id="PTHR10909">
    <property type="entry name" value="ELECTRON TRANSPORT OXIDOREDUCTASE"/>
    <property type="match status" value="1"/>
</dbReference>
<dbReference type="HOGENOM" id="CLU_014629_3_1_1"/>
<feature type="domain" description="Acyl-CoA oxidase C-terminal" evidence="16">
    <location>
        <begin position="468"/>
        <end position="643"/>
    </location>
</feature>
<dbReference type="Proteomes" id="UP000008068">
    <property type="component" value="Unassembled WGS sequence"/>
</dbReference>
<evidence type="ECO:0000256" key="11">
    <source>
        <dbReference type="ARBA" id="ARBA00023098"/>
    </source>
</evidence>
<dbReference type="GO" id="GO:0005504">
    <property type="term" value="F:fatty acid binding"/>
    <property type="evidence" value="ECO:0007669"/>
    <property type="project" value="TreeGrafter"/>
</dbReference>
<dbReference type="Gene3D" id="1.10.540.10">
    <property type="entry name" value="Acyl-CoA dehydrogenase/oxidase, N-terminal domain"/>
    <property type="match status" value="1"/>
</dbReference>
<dbReference type="GO" id="GO:0005777">
    <property type="term" value="C:peroxisome"/>
    <property type="evidence" value="ECO:0007669"/>
    <property type="project" value="UniProtKB-SubCell"/>
</dbReference>
<dbReference type="GO" id="GO:0055088">
    <property type="term" value="P:lipid homeostasis"/>
    <property type="evidence" value="ECO:0007669"/>
    <property type="project" value="TreeGrafter"/>
</dbReference>
<dbReference type="FunFam" id="1.20.140.10:FF:000013">
    <property type="entry name" value="Acyl-coenzyme A oxidase"/>
    <property type="match status" value="1"/>
</dbReference>
<sequence>MNSYIKEGDNPDITEERKKASFNVDALTTFYHGGDKQLQNRREVEKYIEDHKELQDTRPTPFMSRDELIDNSLRKIAGMAKFNEMIDMNNIDRTTYFLQLVHVRDSMAFSLHYLMFLPVLNSQASPDQLSEWLPKSLSGTIIGTYAQTEMGHGTNLSKLETTATYDPKTSKWWPGSLGKFCNHAIIVANLWTNGVCEGPHPFFVQIRNLETHESLPNIKLGDIGPKLSLNGSDNGYLVFDHFRIPRNNMLMRYSKVLPDGTYVKPPNAKLAYGGMVFVRSMMVKDIANHLANAVTIATRYSCVRRQGEMKIGAGEVKILDYQTQQYRIFPFMSKVFAFRFAGQQLQEIYKEISKELKMGKLSQLADIHALSSGLKALVTFEVQQGIEQCRLACGGHGFSHASGIPELAAFSCGSCTYEGDNIVLLLQVAKFLMSNCTNSVSSGVCAYLQEKNSSKSSDLTTHQQYSDKQIIQDFEHVARKSVLRAFDKLRLTSQTCQKHEAWNRCSVELCKAARWHVRLYIVRNFLATIAIAQDELKPVLRALAQLFIFDLQVSNKGDFLENGYMKIQQIEELKEGVWQAMSTIRNDAVSIVDAFAIHEFELKSVLGRRDGNVYPGLFEWAKHSQLNKNDVHPAFDKYLAPIITKIRSRM</sequence>
<dbReference type="PANTHER" id="PTHR10909:SF351">
    <property type="entry name" value="ACYL-COENZYME A OXIDASE"/>
    <property type="match status" value="1"/>
</dbReference>
<dbReference type="eggNOG" id="KOG0136">
    <property type="taxonomic scope" value="Eukaryota"/>
</dbReference>
<dbReference type="OrthoDB" id="538336at2759"/>
<dbReference type="FunFam" id="1.20.140.10:FF:000005">
    <property type="entry name" value="Acyl-coenzyme A oxidase"/>
    <property type="match status" value="1"/>
</dbReference>
<dbReference type="GO" id="GO:0033540">
    <property type="term" value="P:fatty acid beta-oxidation using acyl-CoA oxidase"/>
    <property type="evidence" value="ECO:0007669"/>
    <property type="project" value="TreeGrafter"/>
</dbReference>
<accession>G0MYK6</accession>
<dbReference type="STRING" id="135651.G0MYK6"/>
<reference evidence="20" key="1">
    <citation type="submission" date="2011-07" db="EMBL/GenBank/DDBJ databases">
        <authorList>
            <consortium name="Caenorhabditis brenneri Sequencing and Analysis Consortium"/>
            <person name="Wilson R.K."/>
        </authorList>
    </citation>
    <scope>NUCLEOTIDE SEQUENCE [LARGE SCALE GENOMIC DNA]</scope>
    <source>
        <strain evidence="20">PB2801</strain>
    </source>
</reference>
<dbReference type="InterPro" id="IPR037069">
    <property type="entry name" value="AcylCoA_DH/ox_N_sf"/>
</dbReference>
<feature type="domain" description="Acyl-CoA oxidase C-alpha1" evidence="18">
    <location>
        <begin position="272"/>
        <end position="433"/>
    </location>
</feature>
<comment type="similarity">
    <text evidence="4 13">Belongs to the acyl-CoA oxidase family.</text>
</comment>
<dbReference type="EMBL" id="GL379820">
    <property type="protein sequence ID" value="EGT47535.1"/>
    <property type="molecule type" value="Genomic_DNA"/>
</dbReference>
<dbReference type="Gene3D" id="1.20.140.10">
    <property type="entry name" value="Butyryl-CoA Dehydrogenase, subunit A, domain 3"/>
    <property type="match status" value="2"/>
</dbReference>
<keyword evidence="10" id="KW-0560">Oxidoreductase</keyword>
<keyword evidence="6" id="KW-0547">Nucleotide-binding</keyword>
<keyword evidence="8" id="KW-0276">Fatty acid metabolism</keyword>
<feature type="binding site" evidence="15">
    <location>
        <position position="148"/>
    </location>
    <ligand>
        <name>FAD</name>
        <dbReference type="ChEBI" id="CHEBI:57692"/>
    </ligand>
</feature>
<evidence type="ECO:0000256" key="13">
    <source>
        <dbReference type="PIRNR" id="PIRNR000168"/>
    </source>
</evidence>
<dbReference type="InterPro" id="IPR036250">
    <property type="entry name" value="AcylCo_DH-like_C"/>
</dbReference>
<dbReference type="Pfam" id="PF14749">
    <property type="entry name" value="Acyl-CoA_ox_N"/>
    <property type="match status" value="1"/>
</dbReference>
<evidence type="ECO:0000256" key="1">
    <source>
        <dbReference type="ARBA" id="ARBA00001974"/>
    </source>
</evidence>
<dbReference type="InParanoid" id="G0MYK6"/>
<keyword evidence="12" id="KW-0576">Peroxisome</keyword>
<keyword evidence="9" id="KW-0067">ATP-binding</keyword>
<keyword evidence="7 13" id="KW-0274">FAD</keyword>
<dbReference type="Pfam" id="PF01756">
    <property type="entry name" value="ACOX"/>
    <property type="match status" value="1"/>
</dbReference>
<evidence type="ECO:0000256" key="6">
    <source>
        <dbReference type="ARBA" id="ARBA00022741"/>
    </source>
</evidence>
<gene>
    <name evidence="19" type="ORF">CAEBREN_32122</name>
</gene>
<evidence type="ECO:0000256" key="3">
    <source>
        <dbReference type="ARBA" id="ARBA00004846"/>
    </source>
</evidence>
<dbReference type="InterPro" id="IPR002655">
    <property type="entry name" value="Acyl-CoA_oxidase_C"/>
</dbReference>
<evidence type="ECO:0000259" key="17">
    <source>
        <dbReference type="Pfam" id="PF14749"/>
    </source>
</evidence>
<feature type="binding site" evidence="15">
    <location>
        <position position="175"/>
    </location>
    <ligand>
        <name>FAD</name>
        <dbReference type="ChEBI" id="CHEBI:57692"/>
    </ligand>
</feature>
<dbReference type="GO" id="GO:0005524">
    <property type="term" value="F:ATP binding"/>
    <property type="evidence" value="ECO:0007669"/>
    <property type="project" value="UniProtKB-KW"/>
</dbReference>
<evidence type="ECO:0000256" key="8">
    <source>
        <dbReference type="ARBA" id="ARBA00022832"/>
    </source>
</evidence>
<evidence type="ECO:0000256" key="9">
    <source>
        <dbReference type="ARBA" id="ARBA00022840"/>
    </source>
</evidence>
<keyword evidence="5 13" id="KW-0285">Flavoprotein</keyword>
<evidence type="ECO:0000256" key="7">
    <source>
        <dbReference type="ARBA" id="ARBA00022827"/>
    </source>
</evidence>
<organism evidence="20">
    <name type="scientific">Caenorhabditis brenneri</name>
    <name type="common">Nematode worm</name>
    <dbReference type="NCBI Taxonomy" id="135651"/>
    <lineage>
        <taxon>Eukaryota</taxon>
        <taxon>Metazoa</taxon>
        <taxon>Ecdysozoa</taxon>
        <taxon>Nematoda</taxon>
        <taxon>Chromadorea</taxon>
        <taxon>Rhabditida</taxon>
        <taxon>Rhabditina</taxon>
        <taxon>Rhabditomorpha</taxon>
        <taxon>Rhabditoidea</taxon>
        <taxon>Rhabditidae</taxon>
        <taxon>Peloderinae</taxon>
        <taxon>Caenorhabditis</taxon>
    </lineage>
</organism>
<evidence type="ECO:0000256" key="5">
    <source>
        <dbReference type="ARBA" id="ARBA00022630"/>
    </source>
</evidence>
<evidence type="ECO:0000313" key="19">
    <source>
        <dbReference type="EMBL" id="EGT47535.1"/>
    </source>
</evidence>
<evidence type="ECO:0000259" key="16">
    <source>
        <dbReference type="Pfam" id="PF01756"/>
    </source>
</evidence>
<evidence type="ECO:0000259" key="18">
    <source>
        <dbReference type="Pfam" id="PF22924"/>
    </source>
</evidence>
<evidence type="ECO:0000313" key="20">
    <source>
        <dbReference type="Proteomes" id="UP000008068"/>
    </source>
</evidence>
<dbReference type="InterPro" id="IPR029320">
    <property type="entry name" value="Acyl-CoA_ox_N"/>
</dbReference>
<evidence type="ECO:0000256" key="10">
    <source>
        <dbReference type="ARBA" id="ARBA00023002"/>
    </source>
</evidence>
<evidence type="ECO:0000256" key="4">
    <source>
        <dbReference type="ARBA" id="ARBA00006288"/>
    </source>
</evidence>
<dbReference type="SUPFAM" id="SSF56645">
    <property type="entry name" value="Acyl-CoA dehydrogenase NM domain-like"/>
    <property type="match status" value="1"/>
</dbReference>
<keyword evidence="11" id="KW-0443">Lipid metabolism</keyword>
<feature type="active site" description="Proton acceptor" evidence="14">
    <location>
        <position position="418"/>
    </location>
</feature>
<dbReference type="Gene3D" id="2.40.110.10">
    <property type="entry name" value="Butyryl-CoA Dehydrogenase, subunit A, domain 2"/>
    <property type="match status" value="1"/>
</dbReference>
<keyword evidence="20" id="KW-1185">Reference proteome</keyword>
<evidence type="ECO:0000256" key="12">
    <source>
        <dbReference type="ARBA" id="ARBA00023140"/>
    </source>
</evidence>
<evidence type="ECO:0000256" key="15">
    <source>
        <dbReference type="PIRSR" id="PIRSR000168-2"/>
    </source>
</evidence>
<dbReference type="GO" id="GO:0071949">
    <property type="term" value="F:FAD binding"/>
    <property type="evidence" value="ECO:0007669"/>
    <property type="project" value="InterPro"/>
</dbReference>
<evidence type="ECO:0000256" key="2">
    <source>
        <dbReference type="ARBA" id="ARBA00004275"/>
    </source>
</evidence>
<dbReference type="InterPro" id="IPR009100">
    <property type="entry name" value="AcylCoA_DH/oxidase_NM_dom_sf"/>
</dbReference>
<feature type="domain" description="Acyl-coenzyme A oxidase N-terminal" evidence="17">
    <location>
        <begin position="23"/>
        <end position="142"/>
    </location>
</feature>
<evidence type="ECO:0000256" key="14">
    <source>
        <dbReference type="PIRSR" id="PIRSR000168-1"/>
    </source>
</evidence>
<dbReference type="InterPro" id="IPR055060">
    <property type="entry name" value="ACOX_C_alpha1"/>
</dbReference>